<evidence type="ECO:0000256" key="8">
    <source>
        <dbReference type="ARBA" id="ARBA00023163"/>
    </source>
</evidence>
<evidence type="ECO:0000256" key="9">
    <source>
        <dbReference type="ARBA" id="ARBA00023242"/>
    </source>
</evidence>
<dbReference type="Pfam" id="PF00628">
    <property type="entry name" value="PHD"/>
    <property type="match status" value="1"/>
</dbReference>
<feature type="domain" description="PHD-type" evidence="12">
    <location>
        <begin position="75"/>
        <end position="133"/>
    </location>
</feature>
<keyword evidence="5" id="KW-0805">Transcription regulation</keyword>
<feature type="compositionally biased region" description="Acidic residues" evidence="11">
    <location>
        <begin position="246"/>
        <end position="255"/>
    </location>
</feature>
<feature type="compositionally biased region" description="Polar residues" evidence="11">
    <location>
        <begin position="424"/>
        <end position="437"/>
    </location>
</feature>
<dbReference type="InterPro" id="IPR013083">
    <property type="entry name" value="Znf_RING/FYVE/PHD"/>
</dbReference>
<dbReference type="InterPro" id="IPR019786">
    <property type="entry name" value="Zinc_finger_PHD-type_CS"/>
</dbReference>
<evidence type="ECO:0000256" key="7">
    <source>
        <dbReference type="ARBA" id="ARBA00023155"/>
    </source>
</evidence>
<dbReference type="SUPFAM" id="SSF57903">
    <property type="entry name" value="FYVE/PHD zinc finger"/>
    <property type="match status" value="1"/>
</dbReference>
<dbReference type="InterPro" id="IPR017956">
    <property type="entry name" value="AT_hook_DNA-bd_motif"/>
</dbReference>
<gene>
    <name evidence="13" type="ORF">ACHHYP_08256</name>
</gene>
<dbReference type="InterPro" id="IPR011011">
    <property type="entry name" value="Znf_FYVE_PHD"/>
</dbReference>
<feature type="compositionally biased region" description="Basic residues" evidence="11">
    <location>
        <begin position="403"/>
        <end position="415"/>
    </location>
</feature>
<feature type="region of interest" description="Disordered" evidence="11">
    <location>
        <begin position="162"/>
        <end position="221"/>
    </location>
</feature>
<evidence type="ECO:0000256" key="5">
    <source>
        <dbReference type="ARBA" id="ARBA00023015"/>
    </source>
</evidence>
<evidence type="ECO:0000256" key="6">
    <source>
        <dbReference type="ARBA" id="ARBA00023125"/>
    </source>
</evidence>
<evidence type="ECO:0000256" key="3">
    <source>
        <dbReference type="ARBA" id="ARBA00022771"/>
    </source>
</evidence>
<dbReference type="InterPro" id="IPR045876">
    <property type="entry name" value="PRHA-like_PHD-finger"/>
</dbReference>
<dbReference type="PRINTS" id="PR00929">
    <property type="entry name" value="ATHOOK"/>
</dbReference>
<dbReference type="AlphaFoldDB" id="A0A1V9ZL71"/>
<dbReference type="SMART" id="SM00384">
    <property type="entry name" value="AT_hook"/>
    <property type="match status" value="4"/>
</dbReference>
<dbReference type="PROSITE" id="PS01359">
    <property type="entry name" value="ZF_PHD_1"/>
    <property type="match status" value="1"/>
</dbReference>
<keyword evidence="4" id="KW-0862">Zinc</keyword>
<dbReference type="OrthoDB" id="1903104at2759"/>
<organism evidence="13 14">
    <name type="scientific">Achlya hypogyna</name>
    <name type="common">Oomycete</name>
    <name type="synonym">Protoachlya hypogyna</name>
    <dbReference type="NCBI Taxonomy" id="1202772"/>
    <lineage>
        <taxon>Eukaryota</taxon>
        <taxon>Sar</taxon>
        <taxon>Stramenopiles</taxon>
        <taxon>Oomycota</taxon>
        <taxon>Saprolegniomycetes</taxon>
        <taxon>Saprolegniales</taxon>
        <taxon>Achlyaceae</taxon>
        <taxon>Achlya</taxon>
    </lineage>
</organism>
<keyword evidence="2" id="KW-0479">Metal-binding</keyword>
<dbReference type="GO" id="GO:0008270">
    <property type="term" value="F:zinc ion binding"/>
    <property type="evidence" value="ECO:0007669"/>
    <property type="project" value="UniProtKB-KW"/>
</dbReference>
<feature type="compositionally biased region" description="Acidic residues" evidence="11">
    <location>
        <begin position="331"/>
        <end position="344"/>
    </location>
</feature>
<dbReference type="PANTHER" id="PTHR12628">
    <property type="entry name" value="POLYCOMB-LIKE TRANSCRIPTION FACTOR"/>
    <property type="match status" value="1"/>
</dbReference>
<evidence type="ECO:0000256" key="1">
    <source>
        <dbReference type="ARBA" id="ARBA00004123"/>
    </source>
</evidence>
<dbReference type="SMART" id="SM00249">
    <property type="entry name" value="PHD"/>
    <property type="match status" value="1"/>
</dbReference>
<comment type="subcellular location">
    <subcellularLocation>
        <location evidence="1">Nucleus</location>
    </subcellularLocation>
</comment>
<keyword evidence="8" id="KW-0804">Transcription</keyword>
<proteinExistence type="predicted"/>
<comment type="caution">
    <text evidence="13">The sequence shown here is derived from an EMBL/GenBank/DDBJ whole genome shotgun (WGS) entry which is preliminary data.</text>
</comment>
<dbReference type="PANTHER" id="PTHR12628:SF10">
    <property type="entry name" value="HOMEOBOX DOMAIN-CONTAINING PROTEIN"/>
    <property type="match status" value="1"/>
</dbReference>
<keyword evidence="9" id="KW-0539">Nucleus</keyword>
<dbReference type="EMBL" id="JNBR01000081">
    <property type="protein sequence ID" value="OQR98716.1"/>
    <property type="molecule type" value="Genomic_DNA"/>
</dbReference>
<dbReference type="Proteomes" id="UP000243579">
    <property type="component" value="Unassembled WGS sequence"/>
</dbReference>
<evidence type="ECO:0000256" key="11">
    <source>
        <dbReference type="SAM" id="MobiDB-lite"/>
    </source>
</evidence>
<sequence>MTQLRFQETYIEAYETDGWKKRSHEKLKPSAELEKYRRKLRYGKQMVLEDLREFQARFELHQPLPRDASEMNDEDILCAKCRLSTTAPDNDILICESIGCKRVYHQQCLEPVLLTKDMPPEDVDWYCQLCLGLFEALKLINLTCDTACMTVEELFPDLDKEVAEPAPSDSEDDLGTASKAHTSGDDSDHEADEAGRCNFESAAPESSDLLPQGDDDRLTLDGANIVDGKRRRTTVDYRALIAELPPSDEDEDNDGKEEYAPPEDSPSDHSDASSSSSEDEEDPATLIVEGKRQRTRVDYLALNGQLFPNDAGEEEEDGEYAPAPAAPGSSDGDDDDDDDMDADDTTGVTEKRKPGRPRKAVDPTAPPRKRGRPPLKRLLPDGTEAPPRKRGRPPKVVDPNAPPRKRGRPPTKHLKAAAALLTAQTVEQQHSTPSTAAAPTIEMATAERNGDTTTQEDTKSLVDHSDDPVMLSKRRRTPVDYVALSGGVDH</sequence>
<feature type="compositionally biased region" description="Basic and acidic residues" evidence="11">
    <location>
        <begin position="456"/>
        <end position="467"/>
    </location>
</feature>
<dbReference type="PROSITE" id="PS50016">
    <property type="entry name" value="ZF_PHD_2"/>
    <property type="match status" value="1"/>
</dbReference>
<dbReference type="GO" id="GO:0045814">
    <property type="term" value="P:negative regulation of gene expression, epigenetic"/>
    <property type="evidence" value="ECO:0007669"/>
    <property type="project" value="TreeGrafter"/>
</dbReference>
<feature type="compositionally biased region" description="Low complexity" evidence="11">
    <location>
        <begin position="320"/>
        <end position="330"/>
    </location>
</feature>
<dbReference type="CDD" id="cd15504">
    <property type="entry name" value="PHD_PRHA_like"/>
    <property type="match status" value="1"/>
</dbReference>
<protein>
    <recommendedName>
        <fullName evidence="12">PHD-type domain-containing protein</fullName>
    </recommendedName>
</protein>
<name>A0A1V9ZL71_ACHHY</name>
<evidence type="ECO:0000256" key="10">
    <source>
        <dbReference type="PROSITE-ProRule" id="PRU00146"/>
    </source>
</evidence>
<dbReference type="InterPro" id="IPR019787">
    <property type="entry name" value="Znf_PHD-finger"/>
</dbReference>
<evidence type="ECO:0000256" key="2">
    <source>
        <dbReference type="ARBA" id="ARBA00022723"/>
    </source>
</evidence>
<accession>A0A1V9ZL71</accession>
<dbReference type="GO" id="GO:0003677">
    <property type="term" value="F:DNA binding"/>
    <property type="evidence" value="ECO:0007669"/>
    <property type="project" value="UniProtKB-KW"/>
</dbReference>
<evidence type="ECO:0000313" key="13">
    <source>
        <dbReference type="EMBL" id="OQR98716.1"/>
    </source>
</evidence>
<reference evidence="13 14" key="1">
    <citation type="journal article" date="2014" name="Genome Biol. Evol.">
        <title>The secreted proteins of Achlya hypogyna and Thraustotheca clavata identify the ancestral oomycete secretome and reveal gene acquisitions by horizontal gene transfer.</title>
        <authorList>
            <person name="Misner I."/>
            <person name="Blouin N."/>
            <person name="Leonard G."/>
            <person name="Richards T.A."/>
            <person name="Lane C.E."/>
        </authorList>
    </citation>
    <scope>NUCLEOTIDE SEQUENCE [LARGE SCALE GENOMIC DNA]</scope>
    <source>
        <strain evidence="13 14">ATCC 48635</strain>
    </source>
</reference>
<dbReference type="GO" id="GO:0003682">
    <property type="term" value="F:chromatin binding"/>
    <property type="evidence" value="ECO:0007669"/>
    <property type="project" value="TreeGrafter"/>
</dbReference>
<feature type="region of interest" description="Disordered" evidence="11">
    <location>
        <begin position="242"/>
        <end position="474"/>
    </location>
</feature>
<evidence type="ECO:0000256" key="4">
    <source>
        <dbReference type="ARBA" id="ARBA00022833"/>
    </source>
</evidence>
<dbReference type="STRING" id="1202772.A0A1V9ZL71"/>
<keyword evidence="6" id="KW-0238">DNA-binding</keyword>
<dbReference type="InterPro" id="IPR001965">
    <property type="entry name" value="Znf_PHD"/>
</dbReference>
<evidence type="ECO:0000313" key="14">
    <source>
        <dbReference type="Proteomes" id="UP000243579"/>
    </source>
</evidence>
<dbReference type="Gene3D" id="3.30.40.10">
    <property type="entry name" value="Zinc/RING finger domain, C3HC4 (zinc finger)"/>
    <property type="match status" value="1"/>
</dbReference>
<keyword evidence="14" id="KW-1185">Reference proteome</keyword>
<keyword evidence="7" id="KW-0371">Homeobox</keyword>
<keyword evidence="3 10" id="KW-0863">Zinc-finger</keyword>
<dbReference type="GO" id="GO:0005634">
    <property type="term" value="C:nucleus"/>
    <property type="evidence" value="ECO:0007669"/>
    <property type="project" value="UniProtKB-SubCell"/>
</dbReference>
<evidence type="ECO:0000259" key="12">
    <source>
        <dbReference type="PROSITE" id="PS50016"/>
    </source>
</evidence>